<proteinExistence type="predicted"/>
<organism evidence="1 2">
    <name type="scientific">Papaver somniferum</name>
    <name type="common">Opium poppy</name>
    <dbReference type="NCBI Taxonomy" id="3469"/>
    <lineage>
        <taxon>Eukaryota</taxon>
        <taxon>Viridiplantae</taxon>
        <taxon>Streptophyta</taxon>
        <taxon>Embryophyta</taxon>
        <taxon>Tracheophyta</taxon>
        <taxon>Spermatophyta</taxon>
        <taxon>Magnoliopsida</taxon>
        <taxon>Ranunculales</taxon>
        <taxon>Papaveraceae</taxon>
        <taxon>Papaveroideae</taxon>
        <taxon>Papaver</taxon>
    </lineage>
</organism>
<dbReference type="Proteomes" id="UP000316621">
    <property type="component" value="Chromosome 4"/>
</dbReference>
<keyword evidence="2" id="KW-1185">Reference proteome</keyword>
<dbReference type="EMBL" id="CM010718">
    <property type="protein sequence ID" value="RZC57588.1"/>
    <property type="molecule type" value="Genomic_DNA"/>
</dbReference>
<sequence>MNTTELPALKTPGVLHRKIKKGVLRRSKNLPKMKAIETAISRGEKVEKKISKKCLQPKFVLNSLIVNKGASLSRFRKGFKPNNVFPHNVYERSRNQVSVQLGCYRSVKGSSGPWYCELCEDLLASRSFRVPVKTLTKSLVFLHHAVCMVALVVLLEGQLKDYVCIPSVVRLFHVVTVESLCQIYFINLLCSSGCCNRLSKAGNRIP</sequence>
<evidence type="ECO:0000313" key="2">
    <source>
        <dbReference type="Proteomes" id="UP000316621"/>
    </source>
</evidence>
<evidence type="ECO:0000313" key="1">
    <source>
        <dbReference type="EMBL" id="RZC57588.1"/>
    </source>
</evidence>
<dbReference type="Gramene" id="RZC57588">
    <property type="protein sequence ID" value="RZC57588"/>
    <property type="gene ID" value="C5167_004891"/>
</dbReference>
<protein>
    <submittedName>
        <fullName evidence="1">Uncharacterized protein</fullName>
    </submittedName>
</protein>
<dbReference type="AlphaFoldDB" id="A0A4Y7JCR0"/>
<reference evidence="1 2" key="1">
    <citation type="journal article" date="2018" name="Science">
        <title>The opium poppy genome and morphinan production.</title>
        <authorList>
            <person name="Guo L."/>
            <person name="Winzer T."/>
            <person name="Yang X."/>
            <person name="Li Y."/>
            <person name="Ning Z."/>
            <person name="He Z."/>
            <person name="Teodor R."/>
            <person name="Lu Y."/>
            <person name="Bowser T.A."/>
            <person name="Graham I.A."/>
            <person name="Ye K."/>
        </authorList>
    </citation>
    <scope>NUCLEOTIDE SEQUENCE [LARGE SCALE GENOMIC DNA]</scope>
    <source>
        <strain evidence="2">cv. HN1</strain>
        <tissue evidence="1">Leaves</tissue>
    </source>
</reference>
<gene>
    <name evidence="1" type="ORF">C5167_004891</name>
</gene>
<name>A0A4Y7JCR0_PAPSO</name>
<accession>A0A4Y7JCR0</accession>